<evidence type="ECO:0000256" key="1">
    <source>
        <dbReference type="ARBA" id="ARBA00023125"/>
    </source>
</evidence>
<organism evidence="4 5">
    <name type="scientific">Actinoplanes cyaneus</name>
    <dbReference type="NCBI Taxonomy" id="52696"/>
    <lineage>
        <taxon>Bacteria</taxon>
        <taxon>Bacillati</taxon>
        <taxon>Actinomycetota</taxon>
        <taxon>Actinomycetes</taxon>
        <taxon>Micromonosporales</taxon>
        <taxon>Micromonosporaceae</taxon>
        <taxon>Actinoplanes</taxon>
    </lineage>
</organism>
<reference evidence="4" key="1">
    <citation type="submission" date="2021-01" db="EMBL/GenBank/DDBJ databases">
        <title>Whole genome shotgun sequence of Actinoplanes cyaneus NBRC 14990.</title>
        <authorList>
            <person name="Komaki H."/>
            <person name="Tamura T."/>
        </authorList>
    </citation>
    <scope>NUCLEOTIDE SEQUENCE</scope>
    <source>
        <strain evidence="4">NBRC 14990</strain>
    </source>
</reference>
<evidence type="ECO:0000259" key="3">
    <source>
        <dbReference type="PROSITE" id="PS50977"/>
    </source>
</evidence>
<protein>
    <recommendedName>
        <fullName evidence="3">HTH tetR-type domain-containing protein</fullName>
    </recommendedName>
</protein>
<dbReference type="AlphaFoldDB" id="A0A919ISF5"/>
<dbReference type="PROSITE" id="PS50977">
    <property type="entry name" value="HTH_TETR_2"/>
    <property type="match status" value="1"/>
</dbReference>
<evidence type="ECO:0000256" key="2">
    <source>
        <dbReference type="PROSITE-ProRule" id="PRU00335"/>
    </source>
</evidence>
<feature type="domain" description="HTH tetR-type" evidence="3">
    <location>
        <begin position="24"/>
        <end position="88"/>
    </location>
</feature>
<keyword evidence="5" id="KW-1185">Reference proteome</keyword>
<comment type="caution">
    <text evidence="4">The sequence shown here is derived from an EMBL/GenBank/DDBJ whole genome shotgun (WGS) entry which is preliminary data.</text>
</comment>
<dbReference type="Proteomes" id="UP000619479">
    <property type="component" value="Unassembled WGS sequence"/>
</dbReference>
<evidence type="ECO:0000313" key="5">
    <source>
        <dbReference type="Proteomes" id="UP000619479"/>
    </source>
</evidence>
<feature type="DNA-binding region" description="H-T-H motif" evidence="2">
    <location>
        <begin position="51"/>
        <end position="70"/>
    </location>
</feature>
<sequence>MLIEMEGKPGPTSITRRHRRLSDAETRDRMLRTAIEMIDRDGLTVSLEHISFEAVIRAADVSRSTAYRHWQYKDQFYGDLVRELARTAGPPIVRDEISLIKHVLADHEDGLTTPEGRHRVMIELIRRLAVFDLEAVLASPAWRTYHALCATVSGLTDNDLRNQVQAALAESENTRIARIADAWRALTGLFGYRLRPELGTDFETLASVLTVAMHGLVVAAIASPDVAGRQIVASPFGAGPPQRWSLSALSVAGTALTFLEPDPHAPADGQRLTQVNRAIDAWASQRS</sequence>
<proteinExistence type="predicted"/>
<gene>
    <name evidence="4" type="ORF">Acy02nite_50910</name>
</gene>
<dbReference type="InterPro" id="IPR001647">
    <property type="entry name" value="HTH_TetR"/>
</dbReference>
<dbReference type="GO" id="GO:0003677">
    <property type="term" value="F:DNA binding"/>
    <property type="evidence" value="ECO:0007669"/>
    <property type="project" value="UniProtKB-UniRule"/>
</dbReference>
<dbReference type="EMBL" id="BOMH01000038">
    <property type="protein sequence ID" value="GID67210.1"/>
    <property type="molecule type" value="Genomic_DNA"/>
</dbReference>
<dbReference type="InterPro" id="IPR009057">
    <property type="entry name" value="Homeodomain-like_sf"/>
</dbReference>
<evidence type="ECO:0000313" key="4">
    <source>
        <dbReference type="EMBL" id="GID67210.1"/>
    </source>
</evidence>
<dbReference type="SUPFAM" id="SSF46689">
    <property type="entry name" value="Homeodomain-like"/>
    <property type="match status" value="1"/>
</dbReference>
<keyword evidence="1 2" id="KW-0238">DNA-binding</keyword>
<dbReference type="Gene3D" id="1.10.357.10">
    <property type="entry name" value="Tetracycline Repressor, domain 2"/>
    <property type="match status" value="1"/>
</dbReference>
<name>A0A919ISF5_9ACTN</name>
<accession>A0A919ISF5</accession>